<dbReference type="Proteomes" id="UP000324800">
    <property type="component" value="Unassembled WGS sequence"/>
</dbReference>
<dbReference type="GO" id="GO:0031593">
    <property type="term" value="F:polyubiquitin modification-dependent protein binding"/>
    <property type="evidence" value="ECO:0007669"/>
    <property type="project" value="TreeGrafter"/>
</dbReference>
<sequence>MKLTDNVDFEAIAKESHGNVEDNLAPLTVDAVMQFIRENLALIDIKDNEIDAEQLNSMSVTNDHFKASLQKSSPSTLSEFSVEESDVTWDDVGGLDYVKKNLKEGVGKLQHHKQWLQNLKQTSLQLKEPELLTMWFGESEANAHKVFDKARGSSPSVLFFDEFDSIA</sequence>
<dbReference type="Gene3D" id="1.10.8.60">
    <property type="match status" value="1"/>
</dbReference>
<dbReference type="GO" id="GO:0051301">
    <property type="term" value="P:cell division"/>
    <property type="evidence" value="ECO:0007669"/>
    <property type="project" value="UniProtKB-KW"/>
</dbReference>
<organism evidence="4 5">
    <name type="scientific">Streblomastix strix</name>
    <dbReference type="NCBI Taxonomy" id="222440"/>
    <lineage>
        <taxon>Eukaryota</taxon>
        <taxon>Metamonada</taxon>
        <taxon>Preaxostyla</taxon>
        <taxon>Oxymonadida</taxon>
        <taxon>Streblomastigidae</taxon>
        <taxon>Streblomastix</taxon>
    </lineage>
</organism>
<evidence type="ECO:0000256" key="2">
    <source>
        <dbReference type="ARBA" id="ARBA00022840"/>
    </source>
</evidence>
<evidence type="ECO:0000313" key="5">
    <source>
        <dbReference type="Proteomes" id="UP000324800"/>
    </source>
</evidence>
<dbReference type="PANTHER" id="PTHR23077:SF171">
    <property type="entry name" value="NUCLEAR VALOSIN-CONTAINING PROTEIN-LIKE"/>
    <property type="match status" value="1"/>
</dbReference>
<dbReference type="GO" id="GO:0005524">
    <property type="term" value="F:ATP binding"/>
    <property type="evidence" value="ECO:0007669"/>
    <property type="project" value="UniProtKB-KW"/>
</dbReference>
<keyword evidence="2" id="KW-0067">ATP-binding</keyword>
<dbReference type="InterPro" id="IPR003959">
    <property type="entry name" value="ATPase_AAA_core"/>
</dbReference>
<dbReference type="GO" id="GO:0034098">
    <property type="term" value="C:VCP-NPL4-UFD1 AAA ATPase complex"/>
    <property type="evidence" value="ECO:0007669"/>
    <property type="project" value="TreeGrafter"/>
</dbReference>
<dbReference type="GO" id="GO:0051228">
    <property type="term" value="P:mitotic spindle disassembly"/>
    <property type="evidence" value="ECO:0007669"/>
    <property type="project" value="TreeGrafter"/>
</dbReference>
<dbReference type="SUPFAM" id="SSF52540">
    <property type="entry name" value="P-loop containing nucleoside triphosphate hydrolases"/>
    <property type="match status" value="1"/>
</dbReference>
<name>A0A5J4VYJ1_9EUKA</name>
<gene>
    <name evidence="4" type="ORF">EZS28_017196</name>
</gene>
<evidence type="ECO:0000256" key="1">
    <source>
        <dbReference type="ARBA" id="ARBA00022741"/>
    </source>
</evidence>
<dbReference type="InterPro" id="IPR027417">
    <property type="entry name" value="P-loop_NTPase"/>
</dbReference>
<dbReference type="InterPro" id="IPR050168">
    <property type="entry name" value="AAA_ATPase_domain"/>
</dbReference>
<evidence type="ECO:0000313" key="4">
    <source>
        <dbReference type="EMBL" id="KAA6387276.1"/>
    </source>
</evidence>
<feature type="domain" description="ATPase AAA-type core" evidence="3">
    <location>
        <begin position="105"/>
        <end position="167"/>
    </location>
</feature>
<dbReference type="GO" id="GO:0005634">
    <property type="term" value="C:nucleus"/>
    <property type="evidence" value="ECO:0007669"/>
    <property type="project" value="TreeGrafter"/>
</dbReference>
<proteinExistence type="predicted"/>
<dbReference type="GO" id="GO:0030970">
    <property type="term" value="P:retrograde protein transport, ER to cytosol"/>
    <property type="evidence" value="ECO:0007669"/>
    <property type="project" value="TreeGrafter"/>
</dbReference>
<comment type="caution">
    <text evidence="4">The sequence shown here is derived from an EMBL/GenBank/DDBJ whole genome shotgun (WGS) entry which is preliminary data.</text>
</comment>
<accession>A0A5J4VYJ1</accession>
<dbReference type="GO" id="GO:0097352">
    <property type="term" value="P:autophagosome maturation"/>
    <property type="evidence" value="ECO:0007669"/>
    <property type="project" value="TreeGrafter"/>
</dbReference>
<dbReference type="OrthoDB" id="27435at2759"/>
<evidence type="ECO:0000259" key="3">
    <source>
        <dbReference type="Pfam" id="PF00004"/>
    </source>
</evidence>
<dbReference type="AlphaFoldDB" id="A0A5J4VYJ1"/>
<reference evidence="4 5" key="1">
    <citation type="submission" date="2019-03" db="EMBL/GenBank/DDBJ databases">
        <title>Single cell metagenomics reveals metabolic interactions within the superorganism composed of flagellate Streblomastix strix and complex community of Bacteroidetes bacteria on its surface.</title>
        <authorList>
            <person name="Treitli S.C."/>
            <person name="Kolisko M."/>
            <person name="Husnik F."/>
            <person name="Keeling P."/>
            <person name="Hampl V."/>
        </authorList>
    </citation>
    <scope>NUCLEOTIDE SEQUENCE [LARGE SCALE GENOMIC DNA]</scope>
    <source>
        <strain evidence="4">ST1C</strain>
    </source>
</reference>
<dbReference type="Gene3D" id="3.40.50.300">
    <property type="entry name" value="P-loop containing nucleotide triphosphate hydrolases"/>
    <property type="match status" value="1"/>
</dbReference>
<keyword evidence="4" id="KW-0131">Cell cycle</keyword>
<dbReference type="GO" id="GO:0016887">
    <property type="term" value="F:ATP hydrolysis activity"/>
    <property type="evidence" value="ECO:0007669"/>
    <property type="project" value="InterPro"/>
</dbReference>
<dbReference type="GO" id="GO:0005829">
    <property type="term" value="C:cytosol"/>
    <property type="evidence" value="ECO:0007669"/>
    <property type="project" value="TreeGrafter"/>
</dbReference>
<dbReference type="PANTHER" id="PTHR23077">
    <property type="entry name" value="AAA-FAMILY ATPASE"/>
    <property type="match status" value="1"/>
</dbReference>
<keyword evidence="4" id="KW-0132">Cell division</keyword>
<dbReference type="EMBL" id="SNRW01004444">
    <property type="protein sequence ID" value="KAA6387276.1"/>
    <property type="molecule type" value="Genomic_DNA"/>
</dbReference>
<protein>
    <submittedName>
        <fullName evidence="4">Putative Cell division cycle protein</fullName>
    </submittedName>
</protein>
<dbReference type="Pfam" id="PF00004">
    <property type="entry name" value="AAA"/>
    <property type="match status" value="1"/>
</dbReference>
<keyword evidence="1" id="KW-0547">Nucleotide-binding</keyword>